<feature type="compositionally biased region" description="Polar residues" evidence="5">
    <location>
        <begin position="118"/>
        <end position="135"/>
    </location>
</feature>
<dbReference type="Pfam" id="PF00069">
    <property type="entry name" value="Pkinase"/>
    <property type="match status" value="1"/>
</dbReference>
<keyword evidence="8" id="KW-1185">Reference proteome</keyword>
<feature type="compositionally biased region" description="Polar residues" evidence="5">
    <location>
        <begin position="499"/>
        <end position="516"/>
    </location>
</feature>
<evidence type="ECO:0000313" key="7">
    <source>
        <dbReference type="Ensembl" id="ENSCINP00000016226.3"/>
    </source>
</evidence>
<keyword evidence="3" id="KW-0418">Kinase</keyword>
<accession>F7A9X0</accession>
<dbReference type="AlphaFoldDB" id="F7A9X0"/>
<dbReference type="Pfam" id="PF21127">
    <property type="entry name" value="ATG1-like_MIT2"/>
    <property type="match status" value="1"/>
</dbReference>
<organism evidence="7 8">
    <name type="scientific">Ciona intestinalis</name>
    <name type="common">Transparent sea squirt</name>
    <name type="synonym">Ascidia intestinalis</name>
    <dbReference type="NCBI Taxonomy" id="7719"/>
    <lineage>
        <taxon>Eukaryota</taxon>
        <taxon>Metazoa</taxon>
        <taxon>Chordata</taxon>
        <taxon>Tunicata</taxon>
        <taxon>Ascidiacea</taxon>
        <taxon>Phlebobranchia</taxon>
        <taxon>Cionidae</taxon>
        <taxon>Ciona</taxon>
    </lineage>
</organism>
<name>F7A9X0_CIOIN</name>
<dbReference type="GO" id="GO:0000407">
    <property type="term" value="C:phagophore assembly site"/>
    <property type="evidence" value="ECO:0000318"/>
    <property type="project" value="GO_Central"/>
</dbReference>
<dbReference type="Ensembl" id="ENSCINT00000016226.3">
    <property type="protein sequence ID" value="ENSCINP00000016226.3"/>
    <property type="gene ID" value="ENSCING00000007928.3"/>
</dbReference>
<feature type="compositionally biased region" description="Low complexity" evidence="5">
    <location>
        <begin position="249"/>
        <end position="260"/>
    </location>
</feature>
<dbReference type="STRING" id="7719.ENSCINP00000016226"/>
<dbReference type="EMBL" id="EAAA01001913">
    <property type="status" value="NOT_ANNOTATED_CDS"/>
    <property type="molecule type" value="Genomic_DNA"/>
</dbReference>
<evidence type="ECO:0000256" key="3">
    <source>
        <dbReference type="ARBA" id="ARBA00022777"/>
    </source>
</evidence>
<dbReference type="FunCoup" id="F7A9X0">
    <property type="interactions" value="33"/>
</dbReference>
<dbReference type="GO" id="GO:0061709">
    <property type="term" value="P:reticulophagy"/>
    <property type="evidence" value="ECO:0000318"/>
    <property type="project" value="GO_Central"/>
</dbReference>
<feature type="compositionally biased region" description="Low complexity" evidence="5">
    <location>
        <begin position="376"/>
        <end position="388"/>
    </location>
</feature>
<keyword evidence="1" id="KW-0808">Transferase</keyword>
<dbReference type="InterPro" id="IPR048941">
    <property type="entry name" value="ATG1-like_MIT2"/>
</dbReference>
<dbReference type="GO" id="GO:0034045">
    <property type="term" value="C:phagophore assembly site membrane"/>
    <property type="evidence" value="ECO:0000318"/>
    <property type="project" value="GO_Central"/>
</dbReference>
<dbReference type="PANTHER" id="PTHR24348">
    <property type="entry name" value="SERINE/THREONINE-PROTEIN KINASE UNC-51-RELATED"/>
    <property type="match status" value="1"/>
</dbReference>
<reference evidence="7" key="2">
    <citation type="journal article" date="2008" name="Genome Biol.">
        <title>Improved genome assembly and evidence-based global gene model set for the chordate Ciona intestinalis: new insight into intron and operon populations.</title>
        <authorList>
            <person name="Satou Y."/>
            <person name="Mineta K."/>
            <person name="Ogasawara M."/>
            <person name="Sasakura Y."/>
            <person name="Shoguchi E."/>
            <person name="Ueno K."/>
            <person name="Yamada L."/>
            <person name="Matsumoto J."/>
            <person name="Wasserscheid J."/>
            <person name="Dewar K."/>
            <person name="Wiley G.B."/>
            <person name="Macmil S.L."/>
            <person name="Roe B.A."/>
            <person name="Zeller R.W."/>
            <person name="Hastings K.E."/>
            <person name="Lemaire P."/>
            <person name="Lindquist E."/>
            <person name="Endo T."/>
            <person name="Hotta K."/>
            <person name="Inaba K."/>
        </authorList>
    </citation>
    <scope>NUCLEOTIDE SEQUENCE [LARGE SCALE GENOMIC DNA]</scope>
    <source>
        <strain evidence="7">wild type</strain>
    </source>
</reference>
<feature type="compositionally biased region" description="Low complexity" evidence="5">
    <location>
        <begin position="307"/>
        <end position="317"/>
    </location>
</feature>
<dbReference type="SMART" id="SM00220">
    <property type="entry name" value="S_TKc"/>
    <property type="match status" value="1"/>
</dbReference>
<keyword evidence="4" id="KW-0067">ATP-binding</keyword>
<reference evidence="8" key="1">
    <citation type="journal article" date="2002" name="Science">
        <title>The draft genome of Ciona intestinalis: insights into chordate and vertebrate origins.</title>
        <authorList>
            <person name="Dehal P."/>
            <person name="Satou Y."/>
            <person name="Campbell R.K."/>
            <person name="Chapman J."/>
            <person name="Degnan B."/>
            <person name="De Tomaso A."/>
            <person name="Davidson B."/>
            <person name="Di Gregorio A."/>
            <person name="Gelpke M."/>
            <person name="Goodstein D.M."/>
            <person name="Harafuji N."/>
            <person name="Hastings K.E."/>
            <person name="Ho I."/>
            <person name="Hotta K."/>
            <person name="Huang W."/>
            <person name="Kawashima T."/>
            <person name="Lemaire P."/>
            <person name="Martinez D."/>
            <person name="Meinertzhagen I.A."/>
            <person name="Necula S."/>
            <person name="Nonaka M."/>
            <person name="Putnam N."/>
            <person name="Rash S."/>
            <person name="Saiga H."/>
            <person name="Satake M."/>
            <person name="Terry A."/>
            <person name="Yamada L."/>
            <person name="Wang H.G."/>
            <person name="Awazu S."/>
            <person name="Azumi K."/>
            <person name="Boore J."/>
            <person name="Branno M."/>
            <person name="Chin-Bow S."/>
            <person name="DeSantis R."/>
            <person name="Doyle S."/>
            <person name="Francino P."/>
            <person name="Keys D.N."/>
            <person name="Haga S."/>
            <person name="Hayashi H."/>
            <person name="Hino K."/>
            <person name="Imai K.S."/>
            <person name="Inaba K."/>
            <person name="Kano S."/>
            <person name="Kobayashi K."/>
            <person name="Kobayashi M."/>
            <person name="Lee B.I."/>
            <person name="Makabe K.W."/>
            <person name="Manohar C."/>
            <person name="Matassi G."/>
            <person name="Medina M."/>
            <person name="Mochizuki Y."/>
            <person name="Mount S."/>
            <person name="Morishita T."/>
            <person name="Miura S."/>
            <person name="Nakayama A."/>
            <person name="Nishizaka S."/>
            <person name="Nomoto H."/>
            <person name="Ohta F."/>
            <person name="Oishi K."/>
            <person name="Rigoutsos I."/>
            <person name="Sano M."/>
            <person name="Sasaki A."/>
            <person name="Sasakura Y."/>
            <person name="Shoguchi E."/>
            <person name="Shin-i T."/>
            <person name="Spagnuolo A."/>
            <person name="Stainier D."/>
            <person name="Suzuki M.M."/>
            <person name="Tassy O."/>
            <person name="Takatori N."/>
            <person name="Tokuoka M."/>
            <person name="Yagi K."/>
            <person name="Yoshizaki F."/>
            <person name="Wada S."/>
            <person name="Zhang C."/>
            <person name="Hyatt P.D."/>
            <person name="Larimer F."/>
            <person name="Detter C."/>
            <person name="Doggett N."/>
            <person name="Glavina T."/>
            <person name="Hawkins T."/>
            <person name="Richardson P."/>
            <person name="Lucas S."/>
            <person name="Kohara Y."/>
            <person name="Levine M."/>
            <person name="Satoh N."/>
            <person name="Rokhsar D.S."/>
        </authorList>
    </citation>
    <scope>NUCLEOTIDE SEQUENCE [LARGE SCALE GENOMIC DNA]</scope>
</reference>
<feature type="domain" description="Protein kinase" evidence="6">
    <location>
        <begin position="1"/>
        <end position="102"/>
    </location>
</feature>
<dbReference type="GeneTree" id="ENSGT00940000156664"/>
<dbReference type="GO" id="GO:0005524">
    <property type="term" value="F:ATP binding"/>
    <property type="evidence" value="ECO:0007669"/>
    <property type="project" value="UniProtKB-KW"/>
</dbReference>
<feature type="region of interest" description="Disordered" evidence="5">
    <location>
        <begin position="499"/>
        <end position="546"/>
    </location>
</feature>
<feature type="compositionally biased region" description="Polar residues" evidence="5">
    <location>
        <begin position="318"/>
        <end position="329"/>
    </location>
</feature>
<dbReference type="GO" id="GO:0000423">
    <property type="term" value="P:mitophagy"/>
    <property type="evidence" value="ECO:0000318"/>
    <property type="project" value="GO_Central"/>
</dbReference>
<feature type="compositionally biased region" description="Polar residues" evidence="5">
    <location>
        <begin position="229"/>
        <end position="238"/>
    </location>
</feature>
<dbReference type="GO" id="GO:0034727">
    <property type="term" value="P:piecemeal microautophagy of the nucleus"/>
    <property type="evidence" value="ECO:0000318"/>
    <property type="project" value="GO_Central"/>
</dbReference>
<dbReference type="HOGENOM" id="CLU_011264_0_0_1"/>
<sequence>MAATLCGSPMYMAPEVITSQHYDAKADLWSIGTIVYQCLVGKAPFQASTPQELRNFYERNRQMIPKIPSGTSPALKDLLLKLLQKRIQDRIGFKSFFNHPFLAMGSKQKSSAPVPVPTRQTAYETSPISSNNSDPRSIIPLSPRFNHGVSPNDDGSMLTMSIASSPDSSKGSEDFVMVSHLVSSSGSYGGEPNNNNHSTKDRKSSRSKLSGSPRGASSPILSYGRRRSIQSPPLSSSPVMRRANQVRRQSGTSISGQTSQLESSKSKPTSKPSAMPIPVPTQVENYEKIERRNSQASMESLTHHARSGSSHSLESSSPFQTGISPSSISPKLDPSPTQGRHIRRLSGVSRAVEFSTIMENPTDESCNSSIPSNQKSVISNSSPNSSLSKAQTVPDLVRYGKLHRENSLLRCQSSGKLSEQVMRMLFNSKQNAFFGYTPANRLAVCRLSMDKLSIQADTSSSITPPNSPTDQTELRKYNNNKNLLSHASKPTLTQQAKQFLPSSPTVGTPPRLSSNVDGDDNKWVAQSTQPTSNSQENKNSPTREEKSIATCGSSSEINEALLHFYCKLSDAIDDVASEHALPLNTQLIAGGFLSRSTVQRQHETFSTDPLHNVTSEQRQVEQVLLYIRSLQILATALHTVRNKVKAGELQLNEEMRQLIGDLNKRYKVSCKRCQDAKSKCDMTSLTQKSYKSADRLLYYYAVHDCRTSALDEMFEGSVERCMKRYRRALVLLEGISLSASDALDKQRLAKYKASIDHRLQHLEKLWSTKVNS</sequence>
<proteinExistence type="predicted"/>
<reference evidence="7" key="4">
    <citation type="submission" date="2025-09" db="UniProtKB">
        <authorList>
            <consortium name="Ensembl"/>
        </authorList>
    </citation>
    <scope>IDENTIFICATION</scope>
</reference>
<feature type="compositionally biased region" description="Polar residues" evidence="5">
    <location>
        <begin position="357"/>
        <end position="375"/>
    </location>
</feature>
<feature type="region of interest" description="Disordered" evidence="5">
    <location>
        <begin position="107"/>
        <end position="389"/>
    </location>
</feature>
<dbReference type="InParanoid" id="F7A9X0"/>
<dbReference type="Gene3D" id="1.10.510.10">
    <property type="entry name" value="Transferase(Phosphotransferase) domain 1"/>
    <property type="match status" value="1"/>
</dbReference>
<protein>
    <recommendedName>
        <fullName evidence="6">Protein kinase domain-containing protein</fullName>
    </recommendedName>
</protein>
<dbReference type="PANTHER" id="PTHR24348:SF22">
    <property type="entry name" value="NON-SPECIFIC SERINE_THREONINE PROTEIN KINASE"/>
    <property type="match status" value="1"/>
</dbReference>
<dbReference type="InterPro" id="IPR045269">
    <property type="entry name" value="Atg1-like"/>
</dbReference>
<feature type="compositionally biased region" description="Polar residues" evidence="5">
    <location>
        <begin position="158"/>
        <end position="169"/>
    </location>
</feature>
<reference evidence="7" key="3">
    <citation type="submission" date="2025-08" db="UniProtKB">
        <authorList>
            <consortium name="Ensembl"/>
        </authorList>
    </citation>
    <scope>IDENTIFICATION</scope>
</reference>
<dbReference type="GO" id="GO:0004674">
    <property type="term" value="F:protein serine/threonine kinase activity"/>
    <property type="evidence" value="ECO:0000318"/>
    <property type="project" value="GO_Central"/>
</dbReference>
<feature type="compositionally biased region" description="Polar residues" evidence="5">
    <location>
        <begin position="524"/>
        <end position="540"/>
    </location>
</feature>
<dbReference type="Proteomes" id="UP000008144">
    <property type="component" value="Chromosome 4"/>
</dbReference>
<dbReference type="GO" id="GO:0010506">
    <property type="term" value="P:regulation of autophagy"/>
    <property type="evidence" value="ECO:0000318"/>
    <property type="project" value="GO_Central"/>
</dbReference>
<evidence type="ECO:0000256" key="2">
    <source>
        <dbReference type="ARBA" id="ARBA00022741"/>
    </source>
</evidence>
<dbReference type="GO" id="GO:0000045">
    <property type="term" value="P:autophagosome assembly"/>
    <property type="evidence" value="ECO:0000318"/>
    <property type="project" value="GO_Central"/>
</dbReference>
<evidence type="ECO:0000256" key="1">
    <source>
        <dbReference type="ARBA" id="ARBA00022679"/>
    </source>
</evidence>
<dbReference type="InterPro" id="IPR000719">
    <property type="entry name" value="Prot_kinase_dom"/>
</dbReference>
<dbReference type="GO" id="GO:0005737">
    <property type="term" value="C:cytoplasm"/>
    <property type="evidence" value="ECO:0000318"/>
    <property type="project" value="GO_Central"/>
</dbReference>
<dbReference type="InterPro" id="IPR011009">
    <property type="entry name" value="Kinase-like_dom_sf"/>
</dbReference>
<evidence type="ECO:0000259" key="6">
    <source>
        <dbReference type="PROSITE" id="PS50011"/>
    </source>
</evidence>
<dbReference type="OMA" id="SFFSHPF"/>
<dbReference type="GO" id="GO:0042594">
    <property type="term" value="P:response to starvation"/>
    <property type="evidence" value="ECO:0000318"/>
    <property type="project" value="GO_Central"/>
</dbReference>
<keyword evidence="2" id="KW-0547">Nucleotide-binding</keyword>
<dbReference type="SUPFAM" id="SSF56112">
    <property type="entry name" value="Protein kinase-like (PK-like)"/>
    <property type="match status" value="1"/>
</dbReference>
<dbReference type="GO" id="GO:0048675">
    <property type="term" value="P:axon extension"/>
    <property type="evidence" value="ECO:0000318"/>
    <property type="project" value="GO_Central"/>
</dbReference>
<feature type="compositionally biased region" description="Polar residues" evidence="5">
    <location>
        <begin position="181"/>
        <end position="197"/>
    </location>
</feature>
<dbReference type="GO" id="GO:0005829">
    <property type="term" value="C:cytosol"/>
    <property type="evidence" value="ECO:0000318"/>
    <property type="project" value="GO_Central"/>
</dbReference>
<evidence type="ECO:0000313" key="8">
    <source>
        <dbReference type="Proteomes" id="UP000008144"/>
    </source>
</evidence>
<evidence type="ECO:0000256" key="4">
    <source>
        <dbReference type="ARBA" id="ARBA00022840"/>
    </source>
</evidence>
<dbReference type="GO" id="GO:0005776">
    <property type="term" value="C:autophagosome"/>
    <property type="evidence" value="ECO:0000318"/>
    <property type="project" value="GO_Central"/>
</dbReference>
<dbReference type="PROSITE" id="PS50011">
    <property type="entry name" value="PROTEIN_KINASE_DOM"/>
    <property type="match status" value="1"/>
</dbReference>
<evidence type="ECO:0000256" key="5">
    <source>
        <dbReference type="SAM" id="MobiDB-lite"/>
    </source>
</evidence>